<dbReference type="PROSITE" id="PS50977">
    <property type="entry name" value="HTH_TETR_2"/>
    <property type="match status" value="1"/>
</dbReference>
<gene>
    <name evidence="4" type="ORF">IW245_006394</name>
</gene>
<dbReference type="InterPro" id="IPR036271">
    <property type="entry name" value="Tet_transcr_reg_TetR-rel_C_sf"/>
</dbReference>
<comment type="caution">
    <text evidence="4">The sequence shown here is derived from an EMBL/GenBank/DDBJ whole genome shotgun (WGS) entry which is preliminary data.</text>
</comment>
<evidence type="ECO:0000313" key="5">
    <source>
        <dbReference type="Proteomes" id="UP000622552"/>
    </source>
</evidence>
<dbReference type="GO" id="GO:0003677">
    <property type="term" value="F:DNA binding"/>
    <property type="evidence" value="ECO:0007669"/>
    <property type="project" value="UniProtKB-UniRule"/>
</dbReference>
<dbReference type="InterPro" id="IPR001647">
    <property type="entry name" value="HTH_TetR"/>
</dbReference>
<feature type="DNA-binding region" description="H-T-H motif" evidence="2">
    <location>
        <begin position="27"/>
        <end position="46"/>
    </location>
</feature>
<organism evidence="4 5">
    <name type="scientific">Longispora fulva</name>
    <dbReference type="NCBI Taxonomy" id="619741"/>
    <lineage>
        <taxon>Bacteria</taxon>
        <taxon>Bacillati</taxon>
        <taxon>Actinomycetota</taxon>
        <taxon>Actinomycetes</taxon>
        <taxon>Micromonosporales</taxon>
        <taxon>Micromonosporaceae</taxon>
        <taxon>Longispora</taxon>
    </lineage>
</organism>
<evidence type="ECO:0000256" key="2">
    <source>
        <dbReference type="PROSITE-ProRule" id="PRU00335"/>
    </source>
</evidence>
<accession>A0A8J7GM18</accession>
<keyword evidence="5" id="KW-1185">Reference proteome</keyword>
<dbReference type="AlphaFoldDB" id="A0A8J7GM18"/>
<dbReference type="SUPFAM" id="SSF46689">
    <property type="entry name" value="Homeodomain-like"/>
    <property type="match status" value="1"/>
</dbReference>
<protein>
    <submittedName>
        <fullName evidence="4">AcrR family transcriptional regulator</fullName>
    </submittedName>
</protein>
<dbReference type="EMBL" id="JADOUF010000001">
    <property type="protein sequence ID" value="MBG6140200.1"/>
    <property type="molecule type" value="Genomic_DNA"/>
</dbReference>
<dbReference type="Pfam" id="PF17926">
    <property type="entry name" value="TetR_C_21"/>
    <property type="match status" value="1"/>
</dbReference>
<dbReference type="PANTHER" id="PTHR30328:SF54">
    <property type="entry name" value="HTH-TYPE TRANSCRIPTIONAL REPRESSOR SCO4008"/>
    <property type="match status" value="1"/>
</dbReference>
<keyword evidence="1 2" id="KW-0238">DNA-binding</keyword>
<dbReference type="SUPFAM" id="SSF48498">
    <property type="entry name" value="Tetracyclin repressor-like, C-terminal domain"/>
    <property type="match status" value="1"/>
</dbReference>
<evidence type="ECO:0000256" key="1">
    <source>
        <dbReference type="ARBA" id="ARBA00023125"/>
    </source>
</evidence>
<dbReference type="Gene3D" id="1.10.357.10">
    <property type="entry name" value="Tetracycline Repressor, domain 2"/>
    <property type="match status" value="1"/>
</dbReference>
<dbReference type="InterPro" id="IPR009057">
    <property type="entry name" value="Homeodomain-like_sf"/>
</dbReference>
<proteinExistence type="predicted"/>
<dbReference type="GO" id="GO:0006355">
    <property type="term" value="P:regulation of DNA-templated transcription"/>
    <property type="evidence" value="ECO:0007669"/>
    <property type="project" value="UniProtKB-ARBA"/>
</dbReference>
<dbReference type="InterPro" id="IPR041467">
    <property type="entry name" value="Sco4008_C"/>
</dbReference>
<dbReference type="InterPro" id="IPR050109">
    <property type="entry name" value="HTH-type_TetR-like_transc_reg"/>
</dbReference>
<name>A0A8J7GM18_9ACTN</name>
<evidence type="ECO:0000313" key="4">
    <source>
        <dbReference type="EMBL" id="MBG6140200.1"/>
    </source>
</evidence>
<reference evidence="4" key="1">
    <citation type="submission" date="2020-11" db="EMBL/GenBank/DDBJ databases">
        <title>Sequencing the genomes of 1000 actinobacteria strains.</title>
        <authorList>
            <person name="Klenk H.-P."/>
        </authorList>
    </citation>
    <scope>NUCLEOTIDE SEQUENCE</scope>
    <source>
        <strain evidence="4">DSM 45356</strain>
    </source>
</reference>
<feature type="domain" description="HTH tetR-type" evidence="3">
    <location>
        <begin position="4"/>
        <end position="64"/>
    </location>
</feature>
<dbReference type="PRINTS" id="PR00455">
    <property type="entry name" value="HTHTETR"/>
</dbReference>
<evidence type="ECO:0000259" key="3">
    <source>
        <dbReference type="PROSITE" id="PS50977"/>
    </source>
</evidence>
<dbReference type="PANTHER" id="PTHR30328">
    <property type="entry name" value="TRANSCRIPTIONAL REPRESSOR"/>
    <property type="match status" value="1"/>
</dbReference>
<dbReference type="Pfam" id="PF00440">
    <property type="entry name" value="TetR_N"/>
    <property type="match status" value="1"/>
</dbReference>
<sequence>MPPKNTRESLLAAARAEFAAHGLAGARIDRIASEAGCNKERIYANFGNKDRLYELVLAEAIEEIGAATLPLPGEDAGAYVGKCFDFHREHPHLLRILLWEALQTPPGGEVHDAARRGEFYEGRRALLSRVLGTPPGVDPGRMMLVLIGLAAWPHAVPTLAGLVTGGESATESGQRELREFVTEAARRVAG</sequence>
<dbReference type="RefSeq" id="WP_197006771.1">
    <property type="nucleotide sequence ID" value="NZ_BONS01000006.1"/>
</dbReference>
<dbReference type="Proteomes" id="UP000622552">
    <property type="component" value="Unassembled WGS sequence"/>
</dbReference>